<dbReference type="EMBL" id="MAAO01000011">
    <property type="protein sequence ID" value="OUR94135.1"/>
    <property type="molecule type" value="Genomic_DNA"/>
</dbReference>
<dbReference type="AlphaFoldDB" id="A0A1Y5F381"/>
<keyword evidence="1" id="KW-0472">Membrane</keyword>
<proteinExistence type="predicted"/>
<protein>
    <submittedName>
        <fullName evidence="2">Uncharacterized protein</fullName>
    </submittedName>
</protein>
<feature type="transmembrane region" description="Helical" evidence="1">
    <location>
        <begin position="6"/>
        <end position="28"/>
    </location>
</feature>
<evidence type="ECO:0000313" key="2">
    <source>
        <dbReference type="EMBL" id="OUR94135.1"/>
    </source>
</evidence>
<dbReference type="Proteomes" id="UP000196531">
    <property type="component" value="Unassembled WGS sequence"/>
</dbReference>
<accession>A0A1Y5F381</accession>
<evidence type="ECO:0000313" key="3">
    <source>
        <dbReference type="Proteomes" id="UP000196531"/>
    </source>
</evidence>
<organism evidence="2 3">
    <name type="scientific">Halobacteriovorax marinus</name>
    <dbReference type="NCBI Taxonomy" id="97084"/>
    <lineage>
        <taxon>Bacteria</taxon>
        <taxon>Pseudomonadati</taxon>
        <taxon>Bdellovibrionota</taxon>
        <taxon>Bacteriovoracia</taxon>
        <taxon>Bacteriovoracales</taxon>
        <taxon>Halobacteriovoraceae</taxon>
        <taxon>Halobacteriovorax</taxon>
    </lineage>
</organism>
<comment type="caution">
    <text evidence="2">The sequence shown here is derived from an EMBL/GenBank/DDBJ whole genome shotgun (WGS) entry which is preliminary data.</text>
</comment>
<evidence type="ECO:0000256" key="1">
    <source>
        <dbReference type="SAM" id="Phobius"/>
    </source>
</evidence>
<keyword evidence="1" id="KW-0812">Transmembrane</keyword>
<reference evidence="3" key="1">
    <citation type="journal article" date="2017" name="Proc. Natl. Acad. Sci. U.S.A.">
        <title>Simulation of Deepwater Horizon oil plume reveals substrate specialization within a complex community of hydrocarbon-degraders.</title>
        <authorList>
            <person name="Hu P."/>
            <person name="Dubinsky E.A."/>
            <person name="Probst A.J."/>
            <person name="Wang J."/>
            <person name="Sieber C.M.K."/>
            <person name="Tom L.M."/>
            <person name="Gardinali P."/>
            <person name="Banfield J.F."/>
            <person name="Atlas R.M."/>
            <person name="Andersen G.L."/>
        </authorList>
    </citation>
    <scope>NUCLEOTIDE SEQUENCE [LARGE SCALE GENOMIC DNA]</scope>
</reference>
<name>A0A1Y5F381_9BACT</name>
<gene>
    <name evidence="2" type="ORF">A9Q84_17650</name>
</gene>
<sequence>MKLNDKGFSLIQVLISSGMLGAAAVVGIKMMTMQAKMAESSNQRYEMAYIYEEIWRTLQNPESCEATLAGKSITDWQTKGLNSISTVYYKSKNRRVLKTYKTFNSGFTFYGVGNLKIENYHLSRDENSDIPQMHLRVDFNKGKDTIGAKVVSKTIPLVFSTLDGKIQDCNALPLSDVAVDDEETTLKKSETNNLLLRLNTVIGEDTEPHVPLTISGTLSLVENNTLECNNKTKGVIRFNGQLQTYELCNGVAPWKTWGKDKLDWGKYIRIIVSPSRKSQTQVGSFRFCTLGGVENISPASCKLVKNNVDFTKKIDWVLEKSRVKNTSGSCNFLCFD</sequence>
<keyword evidence="1" id="KW-1133">Transmembrane helix</keyword>